<reference evidence="1 2" key="1">
    <citation type="journal article" date="2016" name="Sci. Rep.">
        <title>The genome sequence of the outbreeding globe artichoke constructed de novo incorporating a phase-aware low-pass sequencing strategy of F1 progeny.</title>
        <authorList>
            <person name="Scaglione D."/>
            <person name="Reyes-Chin-Wo S."/>
            <person name="Acquadro A."/>
            <person name="Froenicke L."/>
            <person name="Portis E."/>
            <person name="Beitel C."/>
            <person name="Tirone M."/>
            <person name="Mauro R."/>
            <person name="Lo Monaco A."/>
            <person name="Mauromicale G."/>
            <person name="Faccioli P."/>
            <person name="Cattivelli L."/>
            <person name="Rieseberg L."/>
            <person name="Michelmore R."/>
            <person name="Lanteri S."/>
        </authorList>
    </citation>
    <scope>NUCLEOTIDE SEQUENCE [LARGE SCALE GENOMIC DNA]</scope>
    <source>
        <strain evidence="1">2C</strain>
    </source>
</reference>
<protein>
    <submittedName>
        <fullName evidence="1">DNA glycosylase</fullName>
    </submittedName>
</protein>
<dbReference type="OMA" id="FTINTIM"/>
<proteinExistence type="predicted"/>
<evidence type="ECO:0000313" key="2">
    <source>
        <dbReference type="Proteomes" id="UP000243975"/>
    </source>
</evidence>
<comment type="caution">
    <text evidence="1">The sequence shown here is derived from an EMBL/GenBank/DDBJ whole genome shotgun (WGS) entry which is preliminary data.</text>
</comment>
<dbReference type="EMBL" id="LEKV01006380">
    <property type="protein sequence ID" value="KVH84542.1"/>
    <property type="molecule type" value="Genomic_DNA"/>
</dbReference>
<dbReference type="InterPro" id="IPR052054">
    <property type="entry name" value="Oxidative_DNA_repair_enzyme"/>
</dbReference>
<name>A0A103X5G9_CYNCS</name>
<gene>
    <name evidence="1" type="ORF">Ccrd_025449</name>
</gene>
<dbReference type="SUPFAM" id="SSF48150">
    <property type="entry name" value="DNA-glycosylase"/>
    <property type="match status" value="1"/>
</dbReference>
<dbReference type="Proteomes" id="UP000243975">
    <property type="component" value="Unassembled WGS sequence"/>
</dbReference>
<dbReference type="InterPro" id="IPR011257">
    <property type="entry name" value="DNA_glycosylase"/>
</dbReference>
<dbReference type="Gene3D" id="1.10.340.30">
    <property type="entry name" value="Hypothetical protein, domain 2"/>
    <property type="match status" value="1"/>
</dbReference>
<organism evidence="1 2">
    <name type="scientific">Cynara cardunculus var. scolymus</name>
    <name type="common">Globe artichoke</name>
    <name type="synonym">Cynara scolymus</name>
    <dbReference type="NCBI Taxonomy" id="59895"/>
    <lineage>
        <taxon>Eukaryota</taxon>
        <taxon>Viridiplantae</taxon>
        <taxon>Streptophyta</taxon>
        <taxon>Embryophyta</taxon>
        <taxon>Tracheophyta</taxon>
        <taxon>Spermatophyta</taxon>
        <taxon>Magnoliopsida</taxon>
        <taxon>eudicotyledons</taxon>
        <taxon>Gunneridae</taxon>
        <taxon>Pentapetalae</taxon>
        <taxon>asterids</taxon>
        <taxon>campanulids</taxon>
        <taxon>Asterales</taxon>
        <taxon>Asteraceae</taxon>
        <taxon>Carduoideae</taxon>
        <taxon>Cardueae</taxon>
        <taxon>Carduinae</taxon>
        <taxon>Cynara</taxon>
    </lineage>
</organism>
<dbReference type="PANTHER" id="PTHR10242">
    <property type="entry name" value="8-OXOGUANINE DNA GLYCOSYLASE"/>
    <property type="match status" value="1"/>
</dbReference>
<dbReference type="PANTHER" id="PTHR10242:SF7">
    <property type="entry name" value="HHH-GPD DOMAIN-CONTAINING PROTEIN"/>
    <property type="match status" value="1"/>
</dbReference>
<dbReference type="GO" id="GO:0005634">
    <property type="term" value="C:nucleus"/>
    <property type="evidence" value="ECO:0007669"/>
    <property type="project" value="TreeGrafter"/>
</dbReference>
<feature type="non-terminal residue" evidence="1">
    <location>
        <position position="1"/>
    </location>
</feature>
<keyword evidence="2" id="KW-1185">Reference proteome</keyword>
<dbReference type="GO" id="GO:0034039">
    <property type="term" value="F:8-oxo-7,8-dihydroguanine DNA N-glycosylase activity"/>
    <property type="evidence" value="ECO:0007669"/>
    <property type="project" value="TreeGrafter"/>
</dbReference>
<dbReference type="Gramene" id="KVH84542">
    <property type="protein sequence ID" value="KVH84542"/>
    <property type="gene ID" value="Ccrd_025449"/>
</dbReference>
<sequence>MKKIEVKVSSTFELEKSVCNHGFFMMAPNRWIPSTKTLTRPLRLLPRHHHHSSNVTISISQPCSTSLSIILLDDLIITPSQQQEIVDQVKRMLRLSKEAEKQVKEFHRLHEEAAKRGFGRLFRNPSLFEDVVKSLLLCGCRFQRSLEMAEGLCKLQKWLGKKCKWGNFPSAQELANLESEELLRNKCKLGYRAGPIMRLAKAVTNGEIKLLDYELNNNEFGDEESMFQKLKTIKGFGDFVTCNVLMCMGFYDRIPIDSETIRHIKQIHQRKECQKKNVKAMVKEIYDKYAPFQTLAYWLELVEYYENNMGKLSLLERCHYKSVTGSIIT</sequence>
<evidence type="ECO:0000313" key="1">
    <source>
        <dbReference type="EMBL" id="KVH84542.1"/>
    </source>
</evidence>
<dbReference type="AlphaFoldDB" id="A0A103X5G9"/>
<dbReference type="STRING" id="59895.A0A103X5G9"/>
<dbReference type="GO" id="GO:0006285">
    <property type="term" value="P:base-excision repair, AP site formation"/>
    <property type="evidence" value="ECO:0007669"/>
    <property type="project" value="TreeGrafter"/>
</dbReference>
<accession>A0A103X5G9</accession>